<evidence type="ECO:0000256" key="5">
    <source>
        <dbReference type="HAMAP-Rule" id="MF_01350"/>
    </source>
</evidence>
<comment type="catalytic activity">
    <reaction evidence="5">
        <text>a quinone + NADH + 5 H(+)(in) = a quinol + NAD(+) + 4 H(+)(out)</text>
        <dbReference type="Rhea" id="RHEA:57888"/>
        <dbReference type="ChEBI" id="CHEBI:15378"/>
        <dbReference type="ChEBI" id="CHEBI:24646"/>
        <dbReference type="ChEBI" id="CHEBI:57540"/>
        <dbReference type="ChEBI" id="CHEBI:57945"/>
        <dbReference type="ChEBI" id="CHEBI:132124"/>
    </reaction>
</comment>
<keyword evidence="5 6" id="KW-0520">NAD</keyword>
<dbReference type="InterPro" id="IPR001694">
    <property type="entry name" value="NADH_UbQ_OxRdtase_su1/FPO"/>
</dbReference>
<evidence type="ECO:0000256" key="1">
    <source>
        <dbReference type="ARBA" id="ARBA00004141"/>
    </source>
</evidence>
<dbReference type="PANTHER" id="PTHR11432">
    <property type="entry name" value="NADH DEHYDROGENASE SUBUNIT 1"/>
    <property type="match status" value="1"/>
</dbReference>
<comment type="subunit">
    <text evidence="5">NDH-1 is composed of 14 different subunits. Subunits NuoA, H, J, K, L, M, N constitute the membrane sector of the complex.</text>
</comment>
<comment type="subcellular location">
    <subcellularLocation>
        <location evidence="5 6">Cell membrane</location>
        <topology evidence="5 6">Multi-pass membrane protein</topology>
    </subcellularLocation>
    <subcellularLocation>
        <location evidence="1">Membrane</location>
        <topology evidence="1">Multi-pass membrane protein</topology>
    </subcellularLocation>
</comment>
<proteinExistence type="inferred from homology"/>
<keyword evidence="2 5" id="KW-0812">Transmembrane</keyword>
<evidence type="ECO:0000256" key="6">
    <source>
        <dbReference type="RuleBase" id="RU000471"/>
    </source>
</evidence>
<keyword evidence="5" id="KW-0874">Quinone</keyword>
<dbReference type="GO" id="GO:0048038">
    <property type="term" value="F:quinone binding"/>
    <property type="evidence" value="ECO:0007669"/>
    <property type="project" value="UniProtKB-KW"/>
</dbReference>
<reference evidence="7 8" key="1">
    <citation type="journal article" date="2019" name="Nat. Microbiol.">
        <title>Mediterranean grassland soil C-N compound turnover is dependent on rainfall and depth, and is mediated by genomically divergent microorganisms.</title>
        <authorList>
            <person name="Diamond S."/>
            <person name="Andeer P.F."/>
            <person name="Li Z."/>
            <person name="Crits-Christoph A."/>
            <person name="Burstein D."/>
            <person name="Anantharaman K."/>
            <person name="Lane K.R."/>
            <person name="Thomas B.C."/>
            <person name="Pan C."/>
            <person name="Northen T.R."/>
            <person name="Banfield J.F."/>
        </authorList>
    </citation>
    <scope>NUCLEOTIDE SEQUENCE [LARGE SCALE GENOMIC DNA]</scope>
    <source>
        <strain evidence="7">WS_1</strain>
    </source>
</reference>
<keyword evidence="3 5" id="KW-1133">Transmembrane helix</keyword>
<evidence type="ECO:0000256" key="4">
    <source>
        <dbReference type="ARBA" id="ARBA00023136"/>
    </source>
</evidence>
<dbReference type="NCBIfam" id="NF004741">
    <property type="entry name" value="PRK06076.1-2"/>
    <property type="match status" value="1"/>
</dbReference>
<sequence>MDAAFLIESAVKVLIVLGFVLLGVPLIVWMERKVIGHMQDRIGPQRVGPFGLLQTIADGIKLFFKEDLIPGQADRVVFFLAPALSVITAFVALSVVPFGDKVTVFGRDVPLHVADVNVAILWVLGTTSMGVYGIVLGGWASNSKYPLLGGLRSSAQMISYELAQGISLVSVILMTGTLSLAGIVAQQEHMWFIVPQFFAFVIFLLCGIAETNRAPFDLPEAETELVAGFHTEYSSMKFALYFLAEYANMMVVSAVAISVFFGGWRGPFLPPVAWFLIKLSLFLFFFVWLRATFPRLRYDQLMAFGWKVLLPASLLNLAVTAVVVALTG</sequence>
<keyword evidence="5" id="KW-1003">Cell membrane</keyword>
<comment type="caution">
    <text evidence="7">The sequence shown here is derived from an EMBL/GenBank/DDBJ whole genome shotgun (WGS) entry which is preliminary data.</text>
</comment>
<keyword evidence="4 5" id="KW-0472">Membrane</keyword>
<gene>
    <name evidence="5 7" type="primary">nuoH</name>
    <name evidence="7" type="ORF">E6K71_05965</name>
</gene>
<name>A0A538SCQ2_UNCEI</name>
<keyword evidence="7" id="KW-0560">Oxidoreductase</keyword>
<protein>
    <recommendedName>
        <fullName evidence="5">NADH-quinone oxidoreductase subunit H</fullName>
        <ecNumber evidence="5">7.1.1.-</ecNumber>
    </recommendedName>
    <alternativeName>
        <fullName evidence="5">NADH dehydrogenase I subunit H</fullName>
    </alternativeName>
    <alternativeName>
        <fullName evidence="5">NDH-1 subunit H</fullName>
    </alternativeName>
</protein>
<feature type="transmembrane region" description="Helical" evidence="5">
    <location>
        <begin position="162"/>
        <end position="184"/>
    </location>
</feature>
<organism evidence="7 8">
    <name type="scientific">Eiseniibacteriota bacterium</name>
    <dbReference type="NCBI Taxonomy" id="2212470"/>
    <lineage>
        <taxon>Bacteria</taxon>
        <taxon>Candidatus Eiseniibacteriota</taxon>
    </lineage>
</organism>
<evidence type="ECO:0000313" key="7">
    <source>
        <dbReference type="EMBL" id="TMQ49147.1"/>
    </source>
</evidence>
<dbReference type="GO" id="GO:0003954">
    <property type="term" value="F:NADH dehydrogenase activity"/>
    <property type="evidence" value="ECO:0007669"/>
    <property type="project" value="TreeGrafter"/>
</dbReference>
<dbReference type="Proteomes" id="UP000316292">
    <property type="component" value="Unassembled WGS sequence"/>
</dbReference>
<feature type="transmembrane region" description="Helical" evidence="5">
    <location>
        <begin position="119"/>
        <end position="141"/>
    </location>
</feature>
<dbReference type="EC" id="7.1.1.-" evidence="5"/>
<keyword evidence="5" id="KW-1278">Translocase</keyword>
<dbReference type="PANTHER" id="PTHR11432:SF3">
    <property type="entry name" value="NADH-UBIQUINONE OXIDOREDUCTASE CHAIN 1"/>
    <property type="match status" value="1"/>
</dbReference>
<dbReference type="GO" id="GO:0009060">
    <property type="term" value="P:aerobic respiration"/>
    <property type="evidence" value="ECO:0007669"/>
    <property type="project" value="TreeGrafter"/>
</dbReference>
<dbReference type="PROSITE" id="PS00668">
    <property type="entry name" value="COMPLEX1_ND1_2"/>
    <property type="match status" value="1"/>
</dbReference>
<accession>A0A538SCQ2</accession>
<feature type="transmembrane region" description="Helical" evidence="5">
    <location>
        <begin position="268"/>
        <end position="289"/>
    </location>
</feature>
<dbReference type="PROSITE" id="PS00667">
    <property type="entry name" value="COMPLEX1_ND1_1"/>
    <property type="match status" value="1"/>
</dbReference>
<feature type="transmembrane region" description="Helical" evidence="5">
    <location>
        <begin position="6"/>
        <end position="29"/>
    </location>
</feature>
<dbReference type="GO" id="GO:0016655">
    <property type="term" value="F:oxidoreductase activity, acting on NAD(P)H, quinone or similar compound as acceptor"/>
    <property type="evidence" value="ECO:0007669"/>
    <property type="project" value="UniProtKB-UniRule"/>
</dbReference>
<dbReference type="HAMAP" id="MF_01350">
    <property type="entry name" value="NDH1_NuoH"/>
    <property type="match status" value="1"/>
</dbReference>
<feature type="transmembrane region" description="Helical" evidence="5">
    <location>
        <begin position="76"/>
        <end position="99"/>
    </location>
</feature>
<comment type="similarity">
    <text evidence="5 6">Belongs to the complex I subunit 1 family.</text>
</comment>
<dbReference type="GO" id="GO:0005886">
    <property type="term" value="C:plasma membrane"/>
    <property type="evidence" value="ECO:0007669"/>
    <property type="project" value="UniProtKB-SubCell"/>
</dbReference>
<comment type="function">
    <text evidence="5">NDH-1 shuttles electrons from NADH, via FMN and iron-sulfur (Fe-S) centers, to quinones in the respiratory chain. The immediate electron acceptor for the enzyme in this species is believed to be ubiquinone. Couples the redox reaction to proton translocation (for every two electrons transferred, four hydrogen ions are translocated across the cytoplasmic membrane), and thus conserves the redox energy in a proton gradient. This subunit may bind ubiquinone.</text>
</comment>
<keyword evidence="5" id="KW-0830">Ubiquinone</keyword>
<dbReference type="InterPro" id="IPR018086">
    <property type="entry name" value="NADH_UbQ_OxRdtase_su1_CS"/>
</dbReference>
<feature type="transmembrane region" description="Helical" evidence="5">
    <location>
        <begin position="301"/>
        <end position="326"/>
    </location>
</feature>
<evidence type="ECO:0000313" key="8">
    <source>
        <dbReference type="Proteomes" id="UP000316292"/>
    </source>
</evidence>
<feature type="transmembrane region" description="Helical" evidence="5">
    <location>
        <begin position="238"/>
        <end position="262"/>
    </location>
</feature>
<feature type="transmembrane region" description="Helical" evidence="5">
    <location>
        <begin position="190"/>
        <end position="209"/>
    </location>
</feature>
<evidence type="ECO:0000256" key="3">
    <source>
        <dbReference type="ARBA" id="ARBA00022989"/>
    </source>
</evidence>
<dbReference type="Pfam" id="PF00146">
    <property type="entry name" value="NADHdh"/>
    <property type="match status" value="1"/>
</dbReference>
<evidence type="ECO:0000256" key="2">
    <source>
        <dbReference type="ARBA" id="ARBA00022692"/>
    </source>
</evidence>
<dbReference type="AlphaFoldDB" id="A0A538SCQ2"/>
<dbReference type="EMBL" id="VBOR01000061">
    <property type="protein sequence ID" value="TMQ49147.1"/>
    <property type="molecule type" value="Genomic_DNA"/>
</dbReference>